<comment type="caution">
    <text evidence="2">The sequence shown here is derived from an EMBL/GenBank/DDBJ whole genome shotgun (WGS) entry which is preliminary data.</text>
</comment>
<evidence type="ECO:0008006" key="4">
    <source>
        <dbReference type="Google" id="ProtNLM"/>
    </source>
</evidence>
<evidence type="ECO:0000313" key="3">
    <source>
        <dbReference type="Proteomes" id="UP001386955"/>
    </source>
</evidence>
<evidence type="ECO:0000313" key="2">
    <source>
        <dbReference type="EMBL" id="KAK7400363.1"/>
    </source>
</evidence>
<dbReference type="EMBL" id="JAYMYS010000003">
    <property type="protein sequence ID" value="KAK7400363.1"/>
    <property type="molecule type" value="Genomic_DNA"/>
</dbReference>
<reference evidence="2 3" key="1">
    <citation type="submission" date="2024-01" db="EMBL/GenBank/DDBJ databases">
        <title>The genomes of 5 underutilized Papilionoideae crops provide insights into root nodulation and disease resistanc.</title>
        <authorList>
            <person name="Jiang F."/>
        </authorList>
    </citation>
    <scope>NUCLEOTIDE SEQUENCE [LARGE SCALE GENOMIC DNA]</scope>
    <source>
        <strain evidence="2">DUOXIRENSHENG_FW03</strain>
        <tissue evidence="2">Leaves</tissue>
    </source>
</reference>
<keyword evidence="3" id="KW-1185">Reference proteome</keyword>
<dbReference type="AlphaFoldDB" id="A0AAN9SUG2"/>
<sequence length="115" mass="12433">MKTKALAKILMPWRALILMLWRALTSSRSDNGDDNLYRLVVIGNGNQNLVRSGQECCGGRESCISTTLVHIVVATSSSIATFMVTPHKVLFLSPSTMSPSTSFIAMSSSLLPLST</sequence>
<evidence type="ECO:0000256" key="1">
    <source>
        <dbReference type="SAM" id="SignalP"/>
    </source>
</evidence>
<protein>
    <recommendedName>
        <fullName evidence="4">Secreted protein</fullName>
    </recommendedName>
</protein>
<feature type="chain" id="PRO_5042852721" description="Secreted protein" evidence="1">
    <location>
        <begin position="27"/>
        <end position="115"/>
    </location>
</feature>
<keyword evidence="1" id="KW-0732">Signal</keyword>
<name>A0AAN9SUG2_PSOTE</name>
<gene>
    <name evidence="2" type="ORF">VNO78_11569</name>
</gene>
<proteinExistence type="predicted"/>
<feature type="signal peptide" evidence="1">
    <location>
        <begin position="1"/>
        <end position="26"/>
    </location>
</feature>
<accession>A0AAN9SUG2</accession>
<organism evidence="2 3">
    <name type="scientific">Psophocarpus tetragonolobus</name>
    <name type="common">Winged bean</name>
    <name type="synonym">Dolichos tetragonolobus</name>
    <dbReference type="NCBI Taxonomy" id="3891"/>
    <lineage>
        <taxon>Eukaryota</taxon>
        <taxon>Viridiplantae</taxon>
        <taxon>Streptophyta</taxon>
        <taxon>Embryophyta</taxon>
        <taxon>Tracheophyta</taxon>
        <taxon>Spermatophyta</taxon>
        <taxon>Magnoliopsida</taxon>
        <taxon>eudicotyledons</taxon>
        <taxon>Gunneridae</taxon>
        <taxon>Pentapetalae</taxon>
        <taxon>rosids</taxon>
        <taxon>fabids</taxon>
        <taxon>Fabales</taxon>
        <taxon>Fabaceae</taxon>
        <taxon>Papilionoideae</taxon>
        <taxon>50 kb inversion clade</taxon>
        <taxon>NPAAA clade</taxon>
        <taxon>indigoferoid/millettioid clade</taxon>
        <taxon>Phaseoleae</taxon>
        <taxon>Psophocarpus</taxon>
    </lineage>
</organism>
<dbReference type="Proteomes" id="UP001386955">
    <property type="component" value="Unassembled WGS sequence"/>
</dbReference>